<dbReference type="Proteomes" id="UP000318010">
    <property type="component" value="Unassembled WGS sequence"/>
</dbReference>
<protein>
    <submittedName>
        <fullName evidence="3">NIPSNAP family containing protein</fullName>
    </submittedName>
</protein>
<name>A0A563U2J4_9SPHI</name>
<sequence length="265" mass="30556">MYNIQSISQRLLCFLSLIVFMVVSKPSQAQTIKGDYYQIKIYHYKSPQQEAVLDAYLQKSFLPVMHKKGIKNIGIFKPVETDTADRKIYILVPYASWKDVEPENVSASKPAISSTDNNEYVTAAYNNAPYSRIETILLSPFITRPHLMLPKLTGERSKRVYELRSYESPTEAYHHNKVKMFNSGETDIFERLGFNPVFYGSVIAGSRMPNLMYLTTFDDKQSRDEHWKAFDADAQWKGLISDAQYKNNVSKADIIFLYPTAYSDY</sequence>
<evidence type="ECO:0000256" key="1">
    <source>
        <dbReference type="SAM" id="SignalP"/>
    </source>
</evidence>
<dbReference type="RefSeq" id="WP_146272125.1">
    <property type="nucleotide sequence ID" value="NZ_VOEI01000004.1"/>
</dbReference>
<evidence type="ECO:0000313" key="4">
    <source>
        <dbReference type="Proteomes" id="UP000318010"/>
    </source>
</evidence>
<dbReference type="SUPFAM" id="SSF54909">
    <property type="entry name" value="Dimeric alpha+beta barrel"/>
    <property type="match status" value="1"/>
</dbReference>
<dbReference type="Gene3D" id="3.30.70.100">
    <property type="match status" value="2"/>
</dbReference>
<evidence type="ECO:0000313" key="3">
    <source>
        <dbReference type="EMBL" id="TWR25560.1"/>
    </source>
</evidence>
<feature type="domain" description="NIPSNAP" evidence="2">
    <location>
        <begin position="161"/>
        <end position="263"/>
    </location>
</feature>
<gene>
    <name evidence="3" type="ORF">FPZ42_13275</name>
</gene>
<dbReference type="EMBL" id="VOEI01000004">
    <property type="protein sequence ID" value="TWR25560.1"/>
    <property type="molecule type" value="Genomic_DNA"/>
</dbReference>
<dbReference type="InterPro" id="IPR012577">
    <property type="entry name" value="NIPSNAP"/>
</dbReference>
<comment type="caution">
    <text evidence="3">The sequence shown here is derived from an EMBL/GenBank/DDBJ whole genome shotgun (WGS) entry which is preliminary data.</text>
</comment>
<feature type="chain" id="PRO_5021726725" evidence="1">
    <location>
        <begin position="30"/>
        <end position="265"/>
    </location>
</feature>
<evidence type="ECO:0000259" key="2">
    <source>
        <dbReference type="Pfam" id="PF07978"/>
    </source>
</evidence>
<reference evidence="3 4" key="1">
    <citation type="submission" date="2019-07" db="EMBL/GenBank/DDBJ databases">
        <authorList>
            <person name="Kim J."/>
        </authorList>
    </citation>
    <scope>NUCLEOTIDE SEQUENCE [LARGE SCALE GENOMIC DNA]</scope>
    <source>
        <strain evidence="3 4">MJ1a</strain>
    </source>
</reference>
<proteinExistence type="predicted"/>
<dbReference type="InterPro" id="IPR011008">
    <property type="entry name" value="Dimeric_a/b-barrel"/>
</dbReference>
<keyword evidence="4" id="KW-1185">Reference proteome</keyword>
<dbReference type="OrthoDB" id="192769at2"/>
<dbReference type="Pfam" id="PF07978">
    <property type="entry name" value="NIPSNAP"/>
    <property type="match status" value="1"/>
</dbReference>
<keyword evidence="1" id="KW-0732">Signal</keyword>
<feature type="signal peptide" evidence="1">
    <location>
        <begin position="1"/>
        <end position="29"/>
    </location>
</feature>
<dbReference type="AlphaFoldDB" id="A0A563U2J4"/>
<organism evidence="3 4">
    <name type="scientific">Mucilaginibacter achroorhodeus</name>
    <dbReference type="NCBI Taxonomy" id="2599294"/>
    <lineage>
        <taxon>Bacteria</taxon>
        <taxon>Pseudomonadati</taxon>
        <taxon>Bacteroidota</taxon>
        <taxon>Sphingobacteriia</taxon>
        <taxon>Sphingobacteriales</taxon>
        <taxon>Sphingobacteriaceae</taxon>
        <taxon>Mucilaginibacter</taxon>
    </lineage>
</organism>
<accession>A0A563U2J4</accession>